<reference evidence="20 21" key="1">
    <citation type="submission" date="2016-07" db="EMBL/GenBank/DDBJ databases">
        <title>Characterization of isolates of Eisenbergiella tayi derived from blood cultures, using whole genome sequencing.</title>
        <authorList>
            <person name="Burdz T."/>
            <person name="Wiebe D."/>
            <person name="Huynh C."/>
            <person name="Bernard K."/>
        </authorList>
    </citation>
    <scope>NUCLEOTIDE SEQUENCE [LARGE SCALE GENOMIC DNA]</scope>
    <source>
        <strain evidence="20 21">NML 110608</strain>
    </source>
</reference>
<proteinExistence type="inferred from homology"/>
<dbReference type="Gene3D" id="1.10.8.280">
    <property type="entry name" value="ABC transporter ATPase domain-like"/>
    <property type="match status" value="1"/>
</dbReference>
<dbReference type="PROSITE" id="PS01318">
    <property type="entry name" value="TSAA_1"/>
    <property type="match status" value="1"/>
</dbReference>
<evidence type="ECO:0000256" key="15">
    <source>
        <dbReference type="ARBA" id="ARBA00033753"/>
    </source>
</evidence>
<evidence type="ECO:0000256" key="4">
    <source>
        <dbReference type="ARBA" id="ARBA00022723"/>
    </source>
</evidence>
<comment type="caution">
    <text evidence="20">The sequence shown here is derived from an EMBL/GenBank/DDBJ whole genome shotgun (WGS) entry which is preliminary data.</text>
</comment>
<evidence type="ECO:0000256" key="8">
    <source>
        <dbReference type="ARBA" id="ARBA00022769"/>
    </source>
</evidence>
<gene>
    <name evidence="20" type="primary">uvrA_2</name>
    <name evidence="20" type="ORF">BEI61_02423</name>
</gene>
<organism evidence="20 21">
    <name type="scientific">Eisenbergiella tayi</name>
    <dbReference type="NCBI Taxonomy" id="1432052"/>
    <lineage>
        <taxon>Bacteria</taxon>
        <taxon>Bacillati</taxon>
        <taxon>Bacillota</taxon>
        <taxon>Clostridia</taxon>
        <taxon>Lachnospirales</taxon>
        <taxon>Lachnospiraceae</taxon>
        <taxon>Eisenbergiella</taxon>
    </lineage>
</organism>
<dbReference type="InterPro" id="IPR041552">
    <property type="entry name" value="UvrA_DNA-bd"/>
</dbReference>
<keyword evidence="10" id="KW-0862">Zinc</keyword>
<keyword evidence="12" id="KW-0267">Excision nuclease</keyword>
<evidence type="ECO:0000313" key="21">
    <source>
        <dbReference type="Proteomes" id="UP000094067"/>
    </source>
</evidence>
<dbReference type="InterPro" id="IPR027417">
    <property type="entry name" value="P-loop_NTPase"/>
</dbReference>
<evidence type="ECO:0000256" key="18">
    <source>
        <dbReference type="ARBA" id="ARBA00042156"/>
    </source>
</evidence>
<dbReference type="Proteomes" id="UP000094067">
    <property type="component" value="Unassembled WGS sequence"/>
</dbReference>
<accession>A0A1E3ACQ7</accession>
<evidence type="ECO:0000256" key="1">
    <source>
        <dbReference type="ARBA" id="ARBA00004496"/>
    </source>
</evidence>
<dbReference type="Gene3D" id="1.20.1580.10">
    <property type="entry name" value="ABC transporter ATPase like domain"/>
    <property type="match status" value="2"/>
</dbReference>
<dbReference type="InterPro" id="IPR023368">
    <property type="entry name" value="UPF0066_cons_site"/>
</dbReference>
<dbReference type="GO" id="GO:0008270">
    <property type="term" value="F:zinc ion binding"/>
    <property type="evidence" value="ECO:0007669"/>
    <property type="project" value="UniProtKB-KW"/>
</dbReference>
<keyword evidence="14" id="KW-0234">DNA repair</keyword>
<dbReference type="Gene3D" id="3.30.1490.20">
    <property type="entry name" value="ATP-grasp fold, A domain"/>
    <property type="match status" value="1"/>
</dbReference>
<dbReference type="GO" id="GO:0003677">
    <property type="term" value="F:DNA binding"/>
    <property type="evidence" value="ECO:0007669"/>
    <property type="project" value="UniProtKB-KW"/>
</dbReference>
<dbReference type="GO" id="GO:0005524">
    <property type="term" value="F:ATP binding"/>
    <property type="evidence" value="ECO:0007669"/>
    <property type="project" value="UniProtKB-KW"/>
</dbReference>
<evidence type="ECO:0000256" key="11">
    <source>
        <dbReference type="ARBA" id="ARBA00022840"/>
    </source>
</evidence>
<dbReference type="InterPro" id="IPR017871">
    <property type="entry name" value="ABC_transporter-like_CS"/>
</dbReference>
<dbReference type="PROSITE" id="PS00211">
    <property type="entry name" value="ABC_TRANSPORTER_1"/>
    <property type="match status" value="2"/>
</dbReference>
<dbReference type="PROSITE" id="PS51668">
    <property type="entry name" value="TSAA_2"/>
    <property type="match status" value="1"/>
</dbReference>
<keyword evidence="8" id="KW-0228">DNA excision</keyword>
<dbReference type="PANTHER" id="PTHR43152">
    <property type="entry name" value="UVRABC SYSTEM PROTEIN A"/>
    <property type="match status" value="1"/>
</dbReference>
<dbReference type="Gene3D" id="2.40.30.70">
    <property type="entry name" value="YaeB-like"/>
    <property type="match status" value="1"/>
</dbReference>
<dbReference type="RefSeq" id="WP_069152441.1">
    <property type="nucleotide sequence ID" value="NZ_MCGH01000002.1"/>
</dbReference>
<keyword evidence="13" id="KW-0238">DNA-binding</keyword>
<keyword evidence="7" id="KW-0227">DNA damage</keyword>
<evidence type="ECO:0000256" key="12">
    <source>
        <dbReference type="ARBA" id="ARBA00022881"/>
    </source>
</evidence>
<name>A0A1E3ACQ7_9FIRM</name>
<keyword evidence="3" id="KW-0949">S-adenosyl-L-methionine</keyword>
<dbReference type="InterPro" id="IPR036414">
    <property type="entry name" value="YaeB_N_sf"/>
</dbReference>
<evidence type="ECO:0000256" key="9">
    <source>
        <dbReference type="ARBA" id="ARBA00022771"/>
    </source>
</evidence>
<evidence type="ECO:0000256" key="14">
    <source>
        <dbReference type="ARBA" id="ARBA00023204"/>
    </source>
</evidence>
<dbReference type="SUPFAM" id="SSF118196">
    <property type="entry name" value="YaeB-like"/>
    <property type="match status" value="2"/>
</dbReference>
<evidence type="ECO:0000313" key="20">
    <source>
        <dbReference type="EMBL" id="ODM06533.1"/>
    </source>
</evidence>
<dbReference type="InterPro" id="IPR023370">
    <property type="entry name" value="TrmO-like_N"/>
</dbReference>
<evidence type="ECO:0000256" key="17">
    <source>
        <dbReference type="ARBA" id="ARBA00039316"/>
    </source>
</evidence>
<comment type="similarity">
    <text evidence="16">Belongs to the ABC transporter superfamily. UvrA family.</text>
</comment>
<dbReference type="InterPro" id="IPR004602">
    <property type="entry name" value="UvrA"/>
</dbReference>
<dbReference type="NCBIfam" id="TIGR00630">
    <property type="entry name" value="uvra"/>
    <property type="match status" value="1"/>
</dbReference>
<dbReference type="Pfam" id="PF01980">
    <property type="entry name" value="TrmO_N"/>
    <property type="match status" value="1"/>
</dbReference>
<dbReference type="GO" id="GO:0004518">
    <property type="term" value="F:nuclease activity"/>
    <property type="evidence" value="ECO:0007669"/>
    <property type="project" value="UniProtKB-KW"/>
</dbReference>
<evidence type="ECO:0000256" key="5">
    <source>
        <dbReference type="ARBA" id="ARBA00022737"/>
    </source>
</evidence>
<sequence length="1217" mass="135422">MTGNLFKITPIGLIYEENGRITAEVNGNLCKGLKYISLFSHIILLYRSETQPNILNTNLSQRVVKLEEVREKEGKLIIGSLSGMEVTRNLLYDIKPYFPNEDRVKNAMAPSRPFQSFPSLCKDSLTRLGTIQKQQGSCFLEIPENFETWSDALRGFSHIRVIWWFHKFEKECFRNTLECDPPYENAPKTGVFASRSPVRPNPIAMTTARIINIDKRTNRIQVSLLDCYDSTPLLGICPYLPERDFIPRYRLPQWLEHWPQWLDDRGFSAAQEPLLQKNPAELLFRYRKAMPESGSRIASFFASLQDMPLLSDQGIVVKGARQNNLKNIDVMIPYGKVTVVTGVSGSGKSSLAFDTIYAESQQRFLANMSLAERSQLSVPEKPDFDQISGLPPAIAISQNRINRNPRSTVGTATDLYTLLRTLFANIGVRHCPECGRVIKKMNAGEIVESLKNCKAGIVMKIRPFHDEKKVRTFLSADEMDTGYEEYLRTFDTAVRKALETGKGAIEVQLDGEEPFLLQTTEICCHCDYVLFELTATDFSFNNPESMCPVCSGLGRIMDIDPGLIVSDPDKSLLDGASPFWGSLRRFKTSPNANWMRGEILALADDMGINLERAWKELPEDFRTQAIYGSAGREVSFSYKNKNGRAGTITRPAEGAYNILKRLLQSGGTEKQNAMLEPFLHEKPCDCCKGERLKLESRLVTVADVRFPEAIRMNMEELLQWISGLPEVLNPAQAASVQPVLQEIYMKLSDYIRIGLGYLSLDRPVPTLSGGEWQRLQLVGQLGSGLSNILYILDEPTAGLHPKDYDKLMQIINKLKNLHNTVLIVEHSPAVIRAADNVIDIGKEAGQTGGYVIAQGTPSEIAENKDSETGLYLSGRKEIKRDHPAEAGNSRMIAITGIHGNNLKNISIQFPVNAMTCITGVSGSGKSTLVNYGILPAVRACAEKKAAANKKYDTITGAEDIRRIVHITQKPIGRSSQSTPATYTGLMDEIRILFSRTPTALRMGYSPGRFSYNSKDGQCPVCRGQGYKTLDAAFMLSAKTQCHLCKGRKFNENTLQVHYKEKNIAQVLDMSIREAAVFFDDNKKLSETLQLLNEIGLGYLTLGQSSLTLSGGEAQRIKLAAQLQQNSGGNILYLLDEPTAGLHFSDIRNLLILLDKIISNGNTVIVVEHNPDMIRSADWVIDLGPEGGDRGGRLVVQGTVSDLKKCSASHTGRIIKAY</sequence>
<dbReference type="PANTHER" id="PTHR43152:SF3">
    <property type="entry name" value="UVRABC SYSTEM PROTEIN A"/>
    <property type="match status" value="1"/>
</dbReference>
<keyword evidence="2" id="KW-0963">Cytoplasm</keyword>
<dbReference type="EMBL" id="MCGH01000002">
    <property type="protein sequence ID" value="ODM06533.1"/>
    <property type="molecule type" value="Genomic_DNA"/>
</dbReference>
<evidence type="ECO:0000256" key="10">
    <source>
        <dbReference type="ARBA" id="ARBA00022833"/>
    </source>
</evidence>
<dbReference type="Pfam" id="PF17755">
    <property type="entry name" value="UvrA_DNA-bind"/>
    <property type="match status" value="1"/>
</dbReference>
<keyword evidence="11" id="KW-0067">ATP-binding</keyword>
<dbReference type="AlphaFoldDB" id="A0A1E3ACQ7"/>
<evidence type="ECO:0000256" key="6">
    <source>
        <dbReference type="ARBA" id="ARBA00022741"/>
    </source>
</evidence>
<dbReference type="GO" id="GO:0016887">
    <property type="term" value="F:ATP hydrolysis activity"/>
    <property type="evidence" value="ECO:0007669"/>
    <property type="project" value="InterPro"/>
</dbReference>
<comment type="similarity">
    <text evidence="15">Belongs to the tRNA methyltransferase O family.</text>
</comment>
<dbReference type="PATRIC" id="fig|1432052.4.peg.2707"/>
<keyword evidence="9" id="KW-0863">Zinc-finger</keyword>
<dbReference type="SUPFAM" id="SSF52540">
    <property type="entry name" value="P-loop containing nucleoside triphosphate hydrolases"/>
    <property type="match status" value="2"/>
</dbReference>
<keyword evidence="4" id="KW-0479">Metal-binding</keyword>
<dbReference type="Gene3D" id="3.40.50.300">
    <property type="entry name" value="P-loop containing nucleotide triphosphate hydrolases"/>
    <property type="match status" value="2"/>
</dbReference>
<evidence type="ECO:0000256" key="3">
    <source>
        <dbReference type="ARBA" id="ARBA00022691"/>
    </source>
</evidence>
<protein>
    <recommendedName>
        <fullName evidence="17">UvrABC system protein A</fullName>
    </recommendedName>
    <alternativeName>
        <fullName evidence="18">Excinuclease ABC subunit A</fullName>
    </alternativeName>
</protein>
<dbReference type="GO" id="GO:0009380">
    <property type="term" value="C:excinuclease repair complex"/>
    <property type="evidence" value="ECO:0007669"/>
    <property type="project" value="InterPro"/>
</dbReference>
<evidence type="ECO:0000256" key="2">
    <source>
        <dbReference type="ARBA" id="ARBA00022490"/>
    </source>
</evidence>
<comment type="subcellular location">
    <subcellularLocation>
        <location evidence="1">Cytoplasm</location>
    </subcellularLocation>
</comment>
<evidence type="ECO:0000259" key="19">
    <source>
        <dbReference type="PROSITE" id="PS51668"/>
    </source>
</evidence>
<keyword evidence="5" id="KW-0677">Repeat</keyword>
<dbReference type="InterPro" id="IPR036413">
    <property type="entry name" value="YaeB-like_sf"/>
</dbReference>
<dbReference type="InterPro" id="IPR013815">
    <property type="entry name" value="ATP_grasp_subdomain_1"/>
</dbReference>
<dbReference type="GO" id="GO:0005737">
    <property type="term" value="C:cytoplasm"/>
    <property type="evidence" value="ECO:0007669"/>
    <property type="project" value="UniProtKB-SubCell"/>
</dbReference>
<evidence type="ECO:0000256" key="7">
    <source>
        <dbReference type="ARBA" id="ARBA00022763"/>
    </source>
</evidence>
<evidence type="ECO:0000256" key="16">
    <source>
        <dbReference type="ARBA" id="ARBA00038000"/>
    </source>
</evidence>
<evidence type="ECO:0000256" key="13">
    <source>
        <dbReference type="ARBA" id="ARBA00023125"/>
    </source>
</evidence>
<feature type="domain" description="TsaA-like" evidence="19">
    <location>
        <begin position="125"/>
        <end position="248"/>
    </location>
</feature>
<dbReference type="GO" id="GO:0006289">
    <property type="term" value="P:nucleotide-excision repair"/>
    <property type="evidence" value="ECO:0007669"/>
    <property type="project" value="InterPro"/>
</dbReference>
<keyword evidence="6" id="KW-0547">Nucleotide-binding</keyword>